<keyword evidence="3" id="KW-0238">DNA-binding</keyword>
<dbReference type="GO" id="GO:0004519">
    <property type="term" value="F:endonuclease activity"/>
    <property type="evidence" value="ECO:0007669"/>
    <property type="project" value="UniProtKB-KW"/>
</dbReference>
<dbReference type="GO" id="GO:0016787">
    <property type="term" value="F:hydrolase activity"/>
    <property type="evidence" value="ECO:0007669"/>
    <property type="project" value="UniProtKB-KW"/>
</dbReference>
<dbReference type="GO" id="GO:0003677">
    <property type="term" value="F:DNA binding"/>
    <property type="evidence" value="ECO:0007669"/>
    <property type="project" value="UniProtKB-KW"/>
</dbReference>
<accession>A0A9D2NG80</accession>
<feature type="domain" description="Type I restriction modification DNA specificity" evidence="4">
    <location>
        <begin position="221"/>
        <end position="395"/>
    </location>
</feature>
<proteinExistence type="inferred from homology"/>
<dbReference type="InterPro" id="IPR044946">
    <property type="entry name" value="Restrct_endonuc_typeI_TRD_sf"/>
</dbReference>
<name>A0A9D2NG80_9FIRM</name>
<keyword evidence="5" id="KW-0540">Nuclease</keyword>
<dbReference type="InterPro" id="IPR000055">
    <property type="entry name" value="Restrct_endonuc_typeI_TRD"/>
</dbReference>
<dbReference type="Gene3D" id="3.90.220.20">
    <property type="entry name" value="DNA methylase specificity domains"/>
    <property type="match status" value="2"/>
</dbReference>
<dbReference type="SUPFAM" id="SSF116734">
    <property type="entry name" value="DNA methylase specificity domain"/>
    <property type="match status" value="2"/>
</dbReference>
<dbReference type="Proteomes" id="UP000823891">
    <property type="component" value="Unassembled WGS sequence"/>
</dbReference>
<dbReference type="GO" id="GO:0009307">
    <property type="term" value="P:DNA restriction-modification system"/>
    <property type="evidence" value="ECO:0007669"/>
    <property type="project" value="UniProtKB-KW"/>
</dbReference>
<dbReference type="Gene3D" id="1.10.287.1120">
    <property type="entry name" value="Bipartite methylase S protein"/>
    <property type="match status" value="1"/>
</dbReference>
<dbReference type="EC" id="3.1.21.-" evidence="5"/>
<feature type="domain" description="Type I restriction modification DNA specificity" evidence="4">
    <location>
        <begin position="27"/>
        <end position="178"/>
    </location>
</feature>
<keyword evidence="2" id="KW-0680">Restriction system</keyword>
<dbReference type="Pfam" id="PF01420">
    <property type="entry name" value="Methylase_S"/>
    <property type="match status" value="2"/>
</dbReference>
<keyword evidence="5" id="KW-0378">Hydrolase</keyword>
<dbReference type="InterPro" id="IPR052021">
    <property type="entry name" value="Type-I_RS_S_subunit"/>
</dbReference>
<dbReference type="CDD" id="cd17256">
    <property type="entry name" value="RMtype1_S_EcoJA65PI-TRD1-CR1_like"/>
    <property type="match status" value="1"/>
</dbReference>
<organism evidence="5 6">
    <name type="scientific">Candidatus Eisenbergiella merdavium</name>
    <dbReference type="NCBI Taxonomy" id="2838551"/>
    <lineage>
        <taxon>Bacteria</taxon>
        <taxon>Bacillati</taxon>
        <taxon>Bacillota</taxon>
        <taxon>Clostridia</taxon>
        <taxon>Lachnospirales</taxon>
        <taxon>Lachnospiraceae</taxon>
        <taxon>Eisenbergiella</taxon>
    </lineage>
</organism>
<dbReference type="PANTHER" id="PTHR30408:SF12">
    <property type="entry name" value="TYPE I RESTRICTION ENZYME MJAVIII SPECIFICITY SUBUNIT"/>
    <property type="match status" value="1"/>
</dbReference>
<evidence type="ECO:0000256" key="2">
    <source>
        <dbReference type="ARBA" id="ARBA00022747"/>
    </source>
</evidence>
<evidence type="ECO:0000313" key="6">
    <source>
        <dbReference type="Proteomes" id="UP000823891"/>
    </source>
</evidence>
<evidence type="ECO:0000259" key="4">
    <source>
        <dbReference type="Pfam" id="PF01420"/>
    </source>
</evidence>
<sequence>MTSMTKHTLSDCFSLRARIGWQGLRSDEFKTEGPYLVTGIDFHNGRVDWDDCYHVTEERYVQDKGIQLHEHDLLITKDGTIGKTAVVVDCPEKATLNSGVFVVRAINNEVVPEFLHYVLHSHWFDLFVRNVLTGSTIKHLNQEKFYKFTFEAPDVPTQKKIVEVLESIDTVINQTRETLQKRIYVRDGLFQALLQNGIDEYGHIRSPKTHQYKESPVGMFPVDWDVIQIRTVATKVGSGSTPRGGESVYTNEGIIFIRSQDVTHDGLVLSDVAHIPPTIHNRMRRSCVKKNDVLLNITGASIGRSCVYDLDEDANVNQHVCIIRMDKGYEKAYLLHRWLFSYGQRQIRVLMTGSNREGLNFDQIKKIYFPLIRDEAEVKRIVAILRSADEEIEQEQATLRKYQSIKQGLVNDLLSNKVDIPDTL</sequence>
<comment type="caution">
    <text evidence="5">The sequence shown here is derived from an EMBL/GenBank/DDBJ whole genome shotgun (WGS) entry which is preliminary data.</text>
</comment>
<comment type="similarity">
    <text evidence="1">Belongs to the type-I restriction system S methylase family.</text>
</comment>
<dbReference type="EMBL" id="DWWS01000022">
    <property type="protein sequence ID" value="HJC23395.1"/>
    <property type="molecule type" value="Genomic_DNA"/>
</dbReference>
<evidence type="ECO:0000256" key="3">
    <source>
        <dbReference type="ARBA" id="ARBA00023125"/>
    </source>
</evidence>
<dbReference type="AlphaFoldDB" id="A0A9D2NG80"/>
<keyword evidence="5" id="KW-0255">Endonuclease</keyword>
<reference evidence="5" key="1">
    <citation type="journal article" date="2021" name="PeerJ">
        <title>Extensive microbial diversity within the chicken gut microbiome revealed by metagenomics and culture.</title>
        <authorList>
            <person name="Gilroy R."/>
            <person name="Ravi A."/>
            <person name="Getino M."/>
            <person name="Pursley I."/>
            <person name="Horton D.L."/>
            <person name="Alikhan N.F."/>
            <person name="Baker D."/>
            <person name="Gharbi K."/>
            <person name="Hall N."/>
            <person name="Watson M."/>
            <person name="Adriaenssens E.M."/>
            <person name="Foster-Nyarko E."/>
            <person name="Jarju S."/>
            <person name="Secka A."/>
            <person name="Antonio M."/>
            <person name="Oren A."/>
            <person name="Chaudhuri R.R."/>
            <person name="La Ragione R."/>
            <person name="Hildebrand F."/>
            <person name="Pallen M.J."/>
        </authorList>
    </citation>
    <scope>NUCLEOTIDE SEQUENCE</scope>
    <source>
        <strain evidence="5">USAMLcec2-132</strain>
    </source>
</reference>
<evidence type="ECO:0000256" key="1">
    <source>
        <dbReference type="ARBA" id="ARBA00010923"/>
    </source>
</evidence>
<reference evidence="5" key="2">
    <citation type="submission" date="2021-04" db="EMBL/GenBank/DDBJ databases">
        <authorList>
            <person name="Gilroy R."/>
        </authorList>
    </citation>
    <scope>NUCLEOTIDE SEQUENCE</scope>
    <source>
        <strain evidence="5">USAMLcec2-132</strain>
    </source>
</reference>
<dbReference type="PANTHER" id="PTHR30408">
    <property type="entry name" value="TYPE-1 RESTRICTION ENZYME ECOKI SPECIFICITY PROTEIN"/>
    <property type="match status" value="1"/>
</dbReference>
<protein>
    <submittedName>
        <fullName evidence="5">Restriction endonuclease subunit S</fullName>
        <ecNumber evidence="5">3.1.21.-</ecNumber>
    </submittedName>
</protein>
<evidence type="ECO:0000313" key="5">
    <source>
        <dbReference type="EMBL" id="HJC23395.1"/>
    </source>
</evidence>
<gene>
    <name evidence="5" type="ORF">H9761_06790</name>
</gene>